<evidence type="ECO:0000313" key="3">
    <source>
        <dbReference type="Proteomes" id="UP000318815"/>
    </source>
</evidence>
<organism evidence="2 3">
    <name type="scientific">Chitinophaga pinensis</name>
    <dbReference type="NCBI Taxonomy" id="79329"/>
    <lineage>
        <taxon>Bacteria</taxon>
        <taxon>Pseudomonadati</taxon>
        <taxon>Bacteroidota</taxon>
        <taxon>Chitinophagia</taxon>
        <taxon>Chitinophagales</taxon>
        <taxon>Chitinophagaceae</taxon>
        <taxon>Chitinophaga</taxon>
    </lineage>
</organism>
<proteinExistence type="predicted"/>
<evidence type="ECO:0008006" key="4">
    <source>
        <dbReference type="Google" id="ProtNLM"/>
    </source>
</evidence>
<comment type="caution">
    <text evidence="2">The sequence shown here is derived from an EMBL/GenBank/DDBJ whole genome shotgun (WGS) entry which is preliminary data.</text>
</comment>
<accession>A0A5C6LMI5</accession>
<gene>
    <name evidence="2" type="ORF">FEF09_20435</name>
</gene>
<dbReference type="EMBL" id="VOHS01000024">
    <property type="protein sequence ID" value="TWV98794.1"/>
    <property type="molecule type" value="Genomic_DNA"/>
</dbReference>
<protein>
    <recommendedName>
        <fullName evidence="4">DUF11 domain-containing protein</fullName>
    </recommendedName>
</protein>
<dbReference type="Proteomes" id="UP000318815">
    <property type="component" value="Unassembled WGS sequence"/>
</dbReference>
<keyword evidence="3" id="KW-1185">Reference proteome</keyword>
<dbReference type="AlphaFoldDB" id="A0A5C6LMI5"/>
<reference evidence="2 3" key="1">
    <citation type="submission" date="2019-08" db="EMBL/GenBank/DDBJ databases">
        <title>Whole genome sequencing of chitin degrading bacteria Chitinophaga pinensis YS16.</title>
        <authorList>
            <person name="Singh R.P."/>
            <person name="Manchanda G."/>
            <person name="Maurya I.K."/>
            <person name="Joshi N.K."/>
            <person name="Srivastava A.K."/>
        </authorList>
    </citation>
    <scope>NUCLEOTIDE SEQUENCE [LARGE SCALE GENOMIC DNA]</scope>
    <source>
        <strain evidence="2 3">YS-16</strain>
    </source>
</reference>
<name>A0A5C6LMI5_9BACT</name>
<sequence>MVSATNAGAFTAGTGNTATADINDDDNTPANKIISIAAANNGAEPATNGTFTISLPAGVTVNEDVTVNFTVAGTAMLVRTTQQLVCYPHPCGSEQRHTDCSDTG</sequence>
<evidence type="ECO:0000256" key="1">
    <source>
        <dbReference type="SAM" id="MobiDB-lite"/>
    </source>
</evidence>
<evidence type="ECO:0000313" key="2">
    <source>
        <dbReference type="EMBL" id="TWV98794.1"/>
    </source>
</evidence>
<dbReference type="RefSeq" id="WP_146306821.1">
    <property type="nucleotide sequence ID" value="NZ_VOHS01000024.1"/>
</dbReference>
<feature type="compositionally biased region" description="Low complexity" evidence="1">
    <location>
        <begin position="1"/>
        <end position="21"/>
    </location>
</feature>
<feature type="region of interest" description="Disordered" evidence="1">
    <location>
        <begin position="1"/>
        <end position="26"/>
    </location>
</feature>